<dbReference type="SUPFAM" id="SSF53756">
    <property type="entry name" value="UDP-Glycosyltransferase/glycogen phosphorylase"/>
    <property type="match status" value="1"/>
</dbReference>
<sequence length="384" mass="44117">MQERKKRRIVIASVLKPVDDTRMFEKIGKSLGETARFDIHIFGYPSGKIPQTSDSDITQHASQPFGRLNIKRLTQPLKILKKILRLKPELLIITTHELLFIAFFIKLLTKCCLLYDVQENYYRNILYTNAYPSMVRPLLAVYVRIKEIIFSSWIDYFIVAETGYTYEITFLKNKSIIIENKMKRPSGILPKKNTADQNIHLLFSGTLAETTGIFSAIALAKSLYIAEPRIRLTIIGYSPQARIFNQIKKEIAGADFIHLIGGDTLVQHSEILKAIQQSDFGIIAYPPNKSTENCIPTKLYEYLGCKLPILMVNHPLWVKRCHLYPACIPIDFNTLDVSSILLQMSSTKFYITAPEDVFWEEEAEKLVNLVDHILLIRNDKKNVF</sequence>
<protein>
    <submittedName>
        <fullName evidence="1">Glycosyltransferase involved in cell wall bisynthesis</fullName>
    </submittedName>
</protein>
<dbReference type="EMBL" id="FUZU01000003">
    <property type="protein sequence ID" value="SKC83154.1"/>
    <property type="molecule type" value="Genomic_DNA"/>
</dbReference>
<dbReference type="RefSeq" id="WP_079688913.1">
    <property type="nucleotide sequence ID" value="NZ_FUZU01000003.1"/>
</dbReference>
<accession>A0A1T5M532</accession>
<dbReference type="STRING" id="688867.SAMN05660236_4381"/>
<dbReference type="Proteomes" id="UP000190961">
    <property type="component" value="Unassembled WGS sequence"/>
</dbReference>
<name>A0A1T5M532_9BACT</name>
<gene>
    <name evidence="1" type="ORF">SAMN05660236_4381</name>
</gene>
<keyword evidence="2" id="KW-1185">Reference proteome</keyword>
<evidence type="ECO:0000313" key="1">
    <source>
        <dbReference type="EMBL" id="SKC83154.1"/>
    </source>
</evidence>
<evidence type="ECO:0000313" key="2">
    <source>
        <dbReference type="Proteomes" id="UP000190961"/>
    </source>
</evidence>
<dbReference type="GO" id="GO:0016740">
    <property type="term" value="F:transferase activity"/>
    <property type="evidence" value="ECO:0007669"/>
    <property type="project" value="UniProtKB-KW"/>
</dbReference>
<dbReference type="OrthoDB" id="925984at2"/>
<proteinExistence type="predicted"/>
<keyword evidence="1" id="KW-0808">Transferase</keyword>
<reference evidence="1 2" key="1">
    <citation type="submission" date="2017-02" db="EMBL/GenBank/DDBJ databases">
        <authorList>
            <person name="Peterson S.W."/>
        </authorList>
    </citation>
    <scope>NUCLEOTIDE SEQUENCE [LARGE SCALE GENOMIC DNA]</scope>
    <source>
        <strain evidence="1 2">DSM 25262</strain>
    </source>
</reference>
<organism evidence="1 2">
    <name type="scientific">Ohtaekwangia koreensis</name>
    <dbReference type="NCBI Taxonomy" id="688867"/>
    <lineage>
        <taxon>Bacteria</taxon>
        <taxon>Pseudomonadati</taxon>
        <taxon>Bacteroidota</taxon>
        <taxon>Cytophagia</taxon>
        <taxon>Cytophagales</taxon>
        <taxon>Fulvivirgaceae</taxon>
        <taxon>Ohtaekwangia</taxon>
    </lineage>
</organism>
<dbReference type="Gene3D" id="3.40.50.2000">
    <property type="entry name" value="Glycogen Phosphorylase B"/>
    <property type="match status" value="1"/>
</dbReference>
<dbReference type="AlphaFoldDB" id="A0A1T5M532"/>